<keyword evidence="2" id="KW-0719">Serine esterase</keyword>
<dbReference type="InterPro" id="IPR019826">
    <property type="entry name" value="Carboxylesterase_B_AS"/>
</dbReference>
<keyword evidence="6" id="KW-0732">Signal</keyword>
<keyword evidence="5" id="KW-1133">Transmembrane helix</keyword>
<keyword evidence="9" id="KW-1185">Reference proteome</keyword>
<dbReference type="EnsemblMetazoa" id="SMAR003942-RA">
    <property type="protein sequence ID" value="SMAR003942-PA"/>
    <property type="gene ID" value="SMAR003942"/>
</dbReference>
<evidence type="ECO:0000256" key="4">
    <source>
        <dbReference type="ARBA" id="ARBA00023180"/>
    </source>
</evidence>
<dbReference type="STRING" id="126957.T1IS79"/>
<dbReference type="PANTHER" id="PTHR43903">
    <property type="entry name" value="NEUROLIGIN"/>
    <property type="match status" value="1"/>
</dbReference>
<dbReference type="InterPro" id="IPR002018">
    <property type="entry name" value="CarbesteraseB"/>
</dbReference>
<feature type="domain" description="Carboxylesterase type B" evidence="7">
    <location>
        <begin position="656"/>
        <end position="1184"/>
    </location>
</feature>
<dbReference type="PhylomeDB" id="T1IS79"/>
<dbReference type="InterPro" id="IPR051093">
    <property type="entry name" value="Neuroligin/BSAL"/>
</dbReference>
<evidence type="ECO:0000256" key="5">
    <source>
        <dbReference type="SAM" id="Phobius"/>
    </source>
</evidence>
<dbReference type="HOGENOM" id="CLU_006586_20_1_1"/>
<feature type="signal peptide" evidence="6">
    <location>
        <begin position="1"/>
        <end position="27"/>
    </location>
</feature>
<dbReference type="ESTHER" id="strmm-t1is79.1">
    <property type="family name" value="Neuroligin"/>
</dbReference>
<dbReference type="Gene3D" id="3.40.50.1820">
    <property type="entry name" value="alpha/beta hydrolase"/>
    <property type="match status" value="2"/>
</dbReference>
<dbReference type="AlphaFoldDB" id="T1IS79"/>
<dbReference type="ESTHER" id="strmm-t1is79.2">
    <property type="family name" value="Neuroligin"/>
</dbReference>
<keyword evidence="4" id="KW-0325">Glycoprotein</keyword>
<dbReference type="PROSITE" id="PS00122">
    <property type="entry name" value="CARBOXYLESTERASE_B_1"/>
    <property type="match status" value="2"/>
</dbReference>
<feature type="chain" id="PRO_5007329129" description="Carboxylesterase type B domain-containing protein" evidence="6">
    <location>
        <begin position="28"/>
        <end position="1260"/>
    </location>
</feature>
<evidence type="ECO:0000259" key="7">
    <source>
        <dbReference type="Pfam" id="PF00135"/>
    </source>
</evidence>
<dbReference type="Proteomes" id="UP000014500">
    <property type="component" value="Unassembled WGS sequence"/>
</dbReference>
<evidence type="ECO:0000256" key="3">
    <source>
        <dbReference type="ARBA" id="ARBA00022801"/>
    </source>
</evidence>
<keyword evidence="3" id="KW-0378">Hydrolase</keyword>
<dbReference type="Pfam" id="PF00135">
    <property type="entry name" value="COesterase"/>
    <property type="match status" value="2"/>
</dbReference>
<feature type="domain" description="Carboxylesterase type B" evidence="7">
    <location>
        <begin position="37"/>
        <end position="593"/>
    </location>
</feature>
<keyword evidence="5" id="KW-0812">Transmembrane</keyword>
<dbReference type="InterPro" id="IPR029058">
    <property type="entry name" value="AB_hydrolase_fold"/>
</dbReference>
<name>T1IS79_STRMM</name>
<reference evidence="8" key="2">
    <citation type="submission" date="2015-02" db="UniProtKB">
        <authorList>
            <consortium name="EnsemblMetazoa"/>
        </authorList>
    </citation>
    <scope>IDENTIFICATION</scope>
</reference>
<evidence type="ECO:0000256" key="6">
    <source>
        <dbReference type="SAM" id="SignalP"/>
    </source>
</evidence>
<comment type="similarity">
    <text evidence="1">Belongs to the type-B carboxylesterase/lipase family.</text>
</comment>
<reference evidence="9" key="1">
    <citation type="submission" date="2011-05" db="EMBL/GenBank/DDBJ databases">
        <authorList>
            <person name="Richards S.R."/>
            <person name="Qu J."/>
            <person name="Jiang H."/>
            <person name="Jhangiani S.N."/>
            <person name="Agravi P."/>
            <person name="Goodspeed R."/>
            <person name="Gross S."/>
            <person name="Mandapat C."/>
            <person name="Jackson L."/>
            <person name="Mathew T."/>
            <person name="Pu L."/>
            <person name="Thornton R."/>
            <person name="Saada N."/>
            <person name="Wilczek-Boney K.B."/>
            <person name="Lee S."/>
            <person name="Kovar C."/>
            <person name="Wu Y."/>
            <person name="Scherer S.E."/>
            <person name="Worley K.C."/>
            <person name="Muzny D.M."/>
            <person name="Gibbs R."/>
        </authorList>
    </citation>
    <scope>NUCLEOTIDE SEQUENCE</scope>
    <source>
        <strain evidence="9">Brora</strain>
    </source>
</reference>
<dbReference type="eggNOG" id="KOG1516">
    <property type="taxonomic scope" value="Eukaryota"/>
</dbReference>
<dbReference type="GO" id="GO:0052689">
    <property type="term" value="F:carboxylic ester hydrolase activity"/>
    <property type="evidence" value="ECO:0007669"/>
    <property type="project" value="UniProtKB-KW"/>
</dbReference>
<evidence type="ECO:0000313" key="9">
    <source>
        <dbReference type="Proteomes" id="UP000014500"/>
    </source>
</evidence>
<evidence type="ECO:0000256" key="1">
    <source>
        <dbReference type="ARBA" id="ARBA00005964"/>
    </source>
</evidence>
<sequence>MHSLLMCGLPMCVGVVWLLSSVRSGCAAAAQSDVVKPTSNGFVMGKEIILPDSNRVLAFLGIPYAEPPLGPLRFKPPVDKKKWKDIWNATQFGPICFQPEAIKVWDVDENGSGQKKLEIKMLLAYSMSEDCLSLNVYTPKAHIDLGSLPVLVYIHGGSYYMNSGRFFPAEKLASNGVIVVTCNYRLGPLGFLSTEDGVSTGNYGLLDQLHVLKWIQKNIAYFGGDPNKVTLFGNSAGGASVTFHLLTPLAKGLFSAVIAQSGCAFAPWALQLRPRLHAIKLAQEIGCPTSPTEHLVECIRTFSPTIITQKSTMADGLLVSYAPVVDGWFGGHYLPDHPENMVNTGRFQKVPFMTGITRDEVSIWFQIGNGTFRTLQLIKVYMFVRVCCIPFLDGPEMDMLTMKAIVYKYAKELLQRKKVSDLNHVALSHAIMSQYFYKKGFINLTGKGHTKSLIDFISDVGLKAPCVQLLDRMNIHSSAPKYMYEFAYYSADDVKSGRQEWIGSYHESELQYIFGEPYLNYSNTLKLESDKKVSDFMMKLWINFANFGNPTESFHNPLNATWQPYTNHHHAYLAITETPKMKENYLVENILFWNSFFPIFSDYSIESNLYSTDCPSSRRKWLVWFLTSLYLGVILILSSELFCCSATAQSDVVKLISNGYVLGKEIILPDSNQVLAFLGIPYAEPPIGALRFQPPVDKKDWNDVLNATQFGPICYQHEYIRIALPDENESGQKTLEIKFLQSFTMSEDCLSLNVYIPKAAAALGSLPVLAYIHGGSYGINSGRFYDGEILASKGVIVVTSNYRLGSLGFLSTEDNAATGNYGLLDQLHVFKWIQKNIANFGGDPNKVTIFGNSAGGSSVTFHLLSPLAKGLFSSVIAQSGSPLGSWALQSRPLFWATTLAEDVGCENSQTQNLVECLRSLPANLVIEQSTISNGLLVPYAPVVDGWFGGDYLPDHPEIMINMGQFQKVPFMTGLTSNEAAIWYQRGGQVPEMRFLEAIVKHNVNLLLINSSVSDLNYAALTHAIMAQYFFKKGSTDLDGPGNTNALIEFVSDVVFKAPCMKLLQSMSNHTTEPIYMYEFAYFSLDDVKTRGQWIGAYHESELQYLFGMPHFNYTNTLRLETDKTVSDFMMELWINFAKYGNPTTPFHNPLDVIWQPYTAKRHLYLEITESPTMKENYLVENSFFWNSFFPIFRDYPIESEPGSTKTESSDSSSNWLIWFLTTLVCLLCLLCASLLFYLIRRRPLPAIVTRNADRKSITAV</sequence>
<accession>T1IS79</accession>
<protein>
    <recommendedName>
        <fullName evidence="7">Carboxylesterase type B domain-containing protein</fullName>
    </recommendedName>
</protein>
<evidence type="ECO:0000256" key="2">
    <source>
        <dbReference type="ARBA" id="ARBA00022487"/>
    </source>
</evidence>
<dbReference type="SUPFAM" id="SSF53474">
    <property type="entry name" value="alpha/beta-Hydrolases"/>
    <property type="match status" value="2"/>
</dbReference>
<organism evidence="8 9">
    <name type="scientific">Strigamia maritima</name>
    <name type="common">European centipede</name>
    <name type="synonym">Geophilus maritimus</name>
    <dbReference type="NCBI Taxonomy" id="126957"/>
    <lineage>
        <taxon>Eukaryota</taxon>
        <taxon>Metazoa</taxon>
        <taxon>Ecdysozoa</taxon>
        <taxon>Arthropoda</taxon>
        <taxon>Myriapoda</taxon>
        <taxon>Chilopoda</taxon>
        <taxon>Pleurostigmophora</taxon>
        <taxon>Geophilomorpha</taxon>
        <taxon>Linotaeniidae</taxon>
        <taxon>Strigamia</taxon>
    </lineage>
</organism>
<dbReference type="FunFam" id="3.40.50.1820:FF:000127">
    <property type="entry name" value="Thyroglobulin"/>
    <property type="match status" value="2"/>
</dbReference>
<feature type="transmembrane region" description="Helical" evidence="5">
    <location>
        <begin position="1215"/>
        <end position="1239"/>
    </location>
</feature>
<proteinExistence type="inferred from homology"/>
<dbReference type="EMBL" id="JH431425">
    <property type="status" value="NOT_ANNOTATED_CDS"/>
    <property type="molecule type" value="Genomic_DNA"/>
</dbReference>
<keyword evidence="5" id="KW-0472">Membrane</keyword>
<dbReference type="OMA" id="YHESELQ"/>
<evidence type="ECO:0000313" key="8">
    <source>
        <dbReference type="EnsemblMetazoa" id="SMAR003942-PA"/>
    </source>
</evidence>